<feature type="binding site" evidence="3">
    <location>
        <position position="265"/>
    </location>
    <ligand>
        <name>dimethylallyl diphosphate</name>
        <dbReference type="ChEBI" id="CHEBI:57623"/>
    </ligand>
</feature>
<dbReference type="AlphaFoldDB" id="A0A0F7ZYE8"/>
<gene>
    <name evidence="5" type="ORF">HIM_08273</name>
</gene>
<dbReference type="CDD" id="cd13929">
    <property type="entry name" value="PT-DMATS_CymD"/>
    <property type="match status" value="1"/>
</dbReference>
<keyword evidence="6" id="KW-1185">Reference proteome</keyword>
<evidence type="ECO:0008006" key="7">
    <source>
        <dbReference type="Google" id="ProtNLM"/>
    </source>
</evidence>
<dbReference type="PIRSF" id="PIRSF000509">
    <property type="entry name" value="Trp_DMAT"/>
    <property type="match status" value="1"/>
</dbReference>
<dbReference type="GO" id="GO:0004659">
    <property type="term" value="F:prenyltransferase activity"/>
    <property type="evidence" value="ECO:0007669"/>
    <property type="project" value="TreeGrafter"/>
</dbReference>
<dbReference type="Pfam" id="PF11991">
    <property type="entry name" value="Trp_DMAT"/>
    <property type="match status" value="1"/>
</dbReference>
<evidence type="ECO:0000256" key="3">
    <source>
        <dbReference type="PIRSR" id="PIRSR000509-1"/>
    </source>
</evidence>
<dbReference type="GO" id="GO:0009820">
    <property type="term" value="P:alkaloid metabolic process"/>
    <property type="evidence" value="ECO:0007669"/>
    <property type="project" value="InterPro"/>
</dbReference>
<evidence type="ECO:0000256" key="1">
    <source>
        <dbReference type="ARBA" id="ARBA00010209"/>
    </source>
</evidence>
<protein>
    <recommendedName>
        <fullName evidence="7">Dimethylallyl tryptophan synthase GliD1</fullName>
    </recommendedName>
</protein>
<feature type="binding site" evidence="3">
    <location>
        <position position="111"/>
    </location>
    <ligand>
        <name>dimethylallyl diphosphate</name>
        <dbReference type="ChEBI" id="CHEBI:57623"/>
    </ligand>
</feature>
<feature type="region of interest" description="Disordered" evidence="4">
    <location>
        <begin position="438"/>
        <end position="459"/>
    </location>
</feature>
<feature type="binding site" evidence="3">
    <location>
        <position position="96"/>
    </location>
    <ligand>
        <name>L-tryptophan</name>
        <dbReference type="ChEBI" id="CHEBI:57912"/>
    </ligand>
</feature>
<dbReference type="InterPro" id="IPR012148">
    <property type="entry name" value="ABBA_DMATS-like"/>
</dbReference>
<sequence length="459" mass="51449">MSEVSALDDSQHSPVQAWKAISQWLPSRGKESDYWWDLTGRHLATMMDAAGYTIEKQYEALVFHYHWIVPYLGPAPTPDGSLAWPSLLGVKGLPIEYSWKWNTASGKPDVRYTLESIGKFTGTSRDRLNQDASREMLQQLADAMPSVDLTWANHFFATLYDHDRSKYEQEATKGAHFTTTVMNAVEFVPKGLTMKTYFIPRKLGQDKGQIPPSLWEETLAQLDPTNVARAALYDFTKSSPEGKLLSPFMLAVDDVAPAKSRLKLYFRTPHTSFSSVREIMTLGGRIPVPEAQLQDLRSLIAAVTGLPEGFPEDAQVARTPESQSDAKSTFVEGLPDLLSGYIYYFDLAPGSVLPDIKFYSQVRHYGLDDLSLAKGITGWMDAHGRGQYCQRYLTMLKSLCPHRQLDEGKGMQVYLSCLFKKTGELDITSYVVPEVCPTEQPPSPELASPKRGTRRRSKS</sequence>
<reference evidence="5 6" key="1">
    <citation type="journal article" date="2014" name="Genome Biol. Evol.">
        <title>Comparative genomics and transcriptomics analyses reveal divergent lifestyle features of nematode endoparasitic fungus Hirsutella minnesotensis.</title>
        <authorList>
            <person name="Lai Y."/>
            <person name="Liu K."/>
            <person name="Zhang X."/>
            <person name="Zhang X."/>
            <person name="Li K."/>
            <person name="Wang N."/>
            <person name="Shu C."/>
            <person name="Wu Y."/>
            <person name="Wang C."/>
            <person name="Bushley K.E."/>
            <person name="Xiang M."/>
            <person name="Liu X."/>
        </authorList>
    </citation>
    <scope>NUCLEOTIDE SEQUENCE [LARGE SCALE GENOMIC DNA]</scope>
    <source>
        <strain evidence="5 6">3608</strain>
    </source>
</reference>
<dbReference type="SFLD" id="SFLDS00036">
    <property type="entry name" value="Aromatic_Prenyltransferase"/>
    <property type="match status" value="1"/>
</dbReference>
<dbReference type="PANTHER" id="PTHR40627">
    <property type="entry name" value="INDOLE PRENYLTRANSFERASE TDIB-RELATED"/>
    <property type="match status" value="1"/>
</dbReference>
<organism evidence="5 6">
    <name type="scientific">Hirsutella minnesotensis 3608</name>
    <dbReference type="NCBI Taxonomy" id="1043627"/>
    <lineage>
        <taxon>Eukaryota</taxon>
        <taxon>Fungi</taxon>
        <taxon>Dikarya</taxon>
        <taxon>Ascomycota</taxon>
        <taxon>Pezizomycotina</taxon>
        <taxon>Sordariomycetes</taxon>
        <taxon>Hypocreomycetidae</taxon>
        <taxon>Hypocreales</taxon>
        <taxon>Ophiocordycipitaceae</taxon>
        <taxon>Hirsutella</taxon>
    </lineage>
</organism>
<dbReference type="SFLD" id="SFLDG01162">
    <property type="entry name" value="I"/>
    <property type="match status" value="1"/>
</dbReference>
<dbReference type="NCBIfam" id="TIGR03429">
    <property type="entry name" value="arom_pren_DMATS"/>
    <property type="match status" value="1"/>
</dbReference>
<dbReference type="Proteomes" id="UP000054481">
    <property type="component" value="Unassembled WGS sequence"/>
</dbReference>
<accession>A0A0F7ZYE8</accession>
<feature type="binding site" evidence="3">
    <location>
        <position position="261"/>
    </location>
    <ligand>
        <name>dimethylallyl diphosphate</name>
        <dbReference type="ChEBI" id="CHEBI:57623"/>
    </ligand>
</feature>
<feature type="binding site" evidence="3">
    <location>
        <position position="263"/>
    </location>
    <ligand>
        <name>dimethylallyl diphosphate</name>
        <dbReference type="ChEBI" id="CHEBI:57623"/>
    </ligand>
</feature>
<dbReference type="InterPro" id="IPR017795">
    <property type="entry name" value="ABBA_NscD-like"/>
</dbReference>
<feature type="binding site" evidence="3">
    <location>
        <position position="197"/>
    </location>
    <ligand>
        <name>dimethylallyl diphosphate</name>
        <dbReference type="ChEBI" id="CHEBI:57623"/>
    </ligand>
</feature>
<feature type="binding site" evidence="3">
    <location>
        <position position="359"/>
    </location>
    <ligand>
        <name>dimethylallyl diphosphate</name>
        <dbReference type="ChEBI" id="CHEBI:57623"/>
    </ligand>
</feature>
<dbReference type="InterPro" id="IPR033964">
    <property type="entry name" value="ABBA"/>
</dbReference>
<evidence type="ECO:0000313" key="6">
    <source>
        <dbReference type="Proteomes" id="UP000054481"/>
    </source>
</evidence>
<dbReference type="OrthoDB" id="3354387at2759"/>
<dbReference type="EMBL" id="KQ030548">
    <property type="protein sequence ID" value="KJZ72347.1"/>
    <property type="molecule type" value="Genomic_DNA"/>
</dbReference>
<evidence type="ECO:0000256" key="2">
    <source>
        <dbReference type="ARBA" id="ARBA00022679"/>
    </source>
</evidence>
<keyword evidence="2" id="KW-0808">Transferase</keyword>
<evidence type="ECO:0000313" key="5">
    <source>
        <dbReference type="EMBL" id="KJZ72347.1"/>
    </source>
</evidence>
<dbReference type="PANTHER" id="PTHR40627:SF4">
    <property type="entry name" value="PRENYLTRANSFERASE ASQH1-RELATED"/>
    <property type="match status" value="1"/>
</dbReference>
<feature type="binding site" evidence="3">
    <location>
        <position position="195"/>
    </location>
    <ligand>
        <name>dimethylallyl diphosphate</name>
        <dbReference type="ChEBI" id="CHEBI:57623"/>
    </ligand>
</feature>
<name>A0A0F7ZYE8_9HYPO</name>
<comment type="similarity">
    <text evidence="1">Belongs to the tryptophan dimethylallyltransferase family.</text>
</comment>
<proteinExistence type="inferred from homology"/>
<evidence type="ECO:0000256" key="4">
    <source>
        <dbReference type="SAM" id="MobiDB-lite"/>
    </source>
</evidence>